<accession>A0A8S3B170</accession>
<evidence type="ECO:0000313" key="1">
    <source>
        <dbReference type="EMBL" id="CAF4761318.1"/>
    </source>
</evidence>
<evidence type="ECO:0000313" key="2">
    <source>
        <dbReference type="Proteomes" id="UP000676336"/>
    </source>
</evidence>
<dbReference type="AlphaFoldDB" id="A0A8S3B170"/>
<sequence length="88" mass="10149">GIFVNGDFDAFMDDGRGRKRGDSFFDEYPELETEAKLFVADACSKKSSDFKAIHMANFIDSSYYTLLNTSKCQNELIRSERMCRLDLR</sequence>
<reference evidence="1" key="1">
    <citation type="submission" date="2021-02" db="EMBL/GenBank/DDBJ databases">
        <authorList>
            <person name="Nowell W R."/>
        </authorList>
    </citation>
    <scope>NUCLEOTIDE SEQUENCE</scope>
</reference>
<organism evidence="1 2">
    <name type="scientific">Rotaria magnacalcarata</name>
    <dbReference type="NCBI Taxonomy" id="392030"/>
    <lineage>
        <taxon>Eukaryota</taxon>
        <taxon>Metazoa</taxon>
        <taxon>Spiralia</taxon>
        <taxon>Gnathifera</taxon>
        <taxon>Rotifera</taxon>
        <taxon>Eurotatoria</taxon>
        <taxon>Bdelloidea</taxon>
        <taxon>Philodinida</taxon>
        <taxon>Philodinidae</taxon>
        <taxon>Rotaria</taxon>
    </lineage>
</organism>
<comment type="caution">
    <text evidence="1">The sequence shown here is derived from an EMBL/GenBank/DDBJ whole genome shotgun (WGS) entry which is preliminary data.</text>
</comment>
<gene>
    <name evidence="1" type="ORF">SMN809_LOCUS45550</name>
</gene>
<proteinExistence type="predicted"/>
<feature type="non-terminal residue" evidence="1">
    <location>
        <position position="1"/>
    </location>
</feature>
<protein>
    <submittedName>
        <fullName evidence="1">Uncharacterized protein</fullName>
    </submittedName>
</protein>
<name>A0A8S3B170_9BILA</name>
<dbReference type="EMBL" id="CAJOBI010139558">
    <property type="protein sequence ID" value="CAF4761318.1"/>
    <property type="molecule type" value="Genomic_DNA"/>
</dbReference>
<dbReference type="Proteomes" id="UP000676336">
    <property type="component" value="Unassembled WGS sequence"/>
</dbReference>